<dbReference type="FunFam" id="3.40.309.10:FF:000012">
    <property type="entry name" value="Betaine aldehyde dehydrogenase"/>
    <property type="match status" value="1"/>
</dbReference>
<dbReference type="Pfam" id="PF00171">
    <property type="entry name" value="Aldedh"/>
    <property type="match status" value="1"/>
</dbReference>
<keyword evidence="3" id="KW-0520">NAD</keyword>
<reference evidence="5" key="1">
    <citation type="submission" date="2018-05" db="EMBL/GenBank/DDBJ databases">
        <authorList>
            <person name="Lanie J.A."/>
            <person name="Ng W.-L."/>
            <person name="Kazmierczak K.M."/>
            <person name="Andrzejewski T.M."/>
            <person name="Davidsen T.M."/>
            <person name="Wayne K.J."/>
            <person name="Tettelin H."/>
            <person name="Glass J.I."/>
            <person name="Rusch D."/>
            <person name="Podicherti R."/>
            <person name="Tsui H.-C.T."/>
            <person name="Winkler M.E."/>
        </authorList>
    </citation>
    <scope>NUCLEOTIDE SEQUENCE</scope>
</reference>
<dbReference type="InterPro" id="IPR016163">
    <property type="entry name" value="Ald_DH_C"/>
</dbReference>
<dbReference type="InterPro" id="IPR016161">
    <property type="entry name" value="Ald_DH/histidinol_DH"/>
</dbReference>
<evidence type="ECO:0000256" key="1">
    <source>
        <dbReference type="ARBA" id="ARBA00009986"/>
    </source>
</evidence>
<proteinExistence type="inferred from homology"/>
<evidence type="ECO:0000256" key="2">
    <source>
        <dbReference type="ARBA" id="ARBA00023002"/>
    </source>
</evidence>
<dbReference type="CDD" id="cd07093">
    <property type="entry name" value="ALDH_F8_HMSADH"/>
    <property type="match status" value="1"/>
</dbReference>
<dbReference type="PANTHER" id="PTHR43720:SF2">
    <property type="entry name" value="2-AMINOMUCONIC SEMIALDEHYDE DEHYDROGENASE"/>
    <property type="match status" value="1"/>
</dbReference>
<evidence type="ECO:0000256" key="3">
    <source>
        <dbReference type="ARBA" id="ARBA00023027"/>
    </source>
</evidence>
<dbReference type="InterPro" id="IPR015590">
    <property type="entry name" value="Aldehyde_DH_dom"/>
</dbReference>
<feature type="domain" description="Aldehyde dehydrogenase" evidence="4">
    <location>
        <begin position="20"/>
        <end position="485"/>
    </location>
</feature>
<dbReference type="EMBL" id="UINC01004815">
    <property type="protein sequence ID" value="SVA17044.1"/>
    <property type="molecule type" value="Genomic_DNA"/>
</dbReference>
<dbReference type="InterPro" id="IPR016160">
    <property type="entry name" value="Ald_DH_CS_CYS"/>
</dbReference>
<dbReference type="AlphaFoldDB" id="A0A381TMN2"/>
<sequence>MTIKDINIPKEVTSFIGGQWMEPKGEAYQIPVIHPATEETVSILLEADEAEVAVAVKTAKDVFNTGVWSKASVDERKGVLLKIKDLVLANKDVIARMEVTNTGVPISQAYGRQIPRSAMNFEFFAEFISQVSSPVFDQNPNFITFIRREPVGVAGLIAPWNAPMALASMKLAGAIAFGNSCVLKPSELTPLGFIPFMELLSEAGLPDGVINMVNGRGHVTGAALTANEDVDVIAFTGGTETGRIISAEAGRTLKKTVTELGGKSANIIFADADYERALDAALVAIFSNNGQQCLAGSRILVQRSIAENFTQDFVARTRKLKIGDPFDTSSEIGPVISKGQFERMSRFAKFAEESDGIEILTGGKPAEGFNKGYYFEPTVVRATDNKQIVCQEEIFGPFATILTFDTEEDAYSIANDSNFGLVSYVWSTDIRKIMRAQAEIRAGVVWVNTPLMRELRAPFGGYKHSGVGRDGGEWSRNLFTEEKTVSIPLNEFPIAKLGI</sequence>
<dbReference type="GO" id="GO:0016620">
    <property type="term" value="F:oxidoreductase activity, acting on the aldehyde or oxo group of donors, NAD or NADP as acceptor"/>
    <property type="evidence" value="ECO:0007669"/>
    <property type="project" value="InterPro"/>
</dbReference>
<evidence type="ECO:0000259" key="4">
    <source>
        <dbReference type="Pfam" id="PF00171"/>
    </source>
</evidence>
<comment type="similarity">
    <text evidence="1">Belongs to the aldehyde dehydrogenase family.</text>
</comment>
<gene>
    <name evidence="5" type="ORF">METZ01_LOCUS69898</name>
</gene>
<keyword evidence="2" id="KW-0560">Oxidoreductase</keyword>
<dbReference type="PANTHER" id="PTHR43720">
    <property type="entry name" value="2-AMINOMUCONIC SEMIALDEHYDE DEHYDROGENASE"/>
    <property type="match status" value="1"/>
</dbReference>
<accession>A0A381TMN2</accession>
<dbReference type="Gene3D" id="3.40.309.10">
    <property type="entry name" value="Aldehyde Dehydrogenase, Chain A, domain 2"/>
    <property type="match status" value="1"/>
</dbReference>
<evidence type="ECO:0000313" key="5">
    <source>
        <dbReference type="EMBL" id="SVA17044.1"/>
    </source>
</evidence>
<dbReference type="PROSITE" id="PS00070">
    <property type="entry name" value="ALDEHYDE_DEHYDR_CYS"/>
    <property type="match status" value="1"/>
</dbReference>
<dbReference type="Gene3D" id="3.40.605.10">
    <property type="entry name" value="Aldehyde Dehydrogenase, Chain A, domain 1"/>
    <property type="match status" value="1"/>
</dbReference>
<name>A0A381TMN2_9ZZZZ</name>
<organism evidence="5">
    <name type="scientific">marine metagenome</name>
    <dbReference type="NCBI Taxonomy" id="408172"/>
    <lineage>
        <taxon>unclassified sequences</taxon>
        <taxon>metagenomes</taxon>
        <taxon>ecological metagenomes</taxon>
    </lineage>
</organism>
<dbReference type="FunFam" id="3.40.605.10:FF:000007">
    <property type="entry name" value="NAD/NADP-dependent betaine aldehyde dehydrogenase"/>
    <property type="match status" value="1"/>
</dbReference>
<protein>
    <recommendedName>
        <fullName evidence="4">Aldehyde dehydrogenase domain-containing protein</fullName>
    </recommendedName>
</protein>
<dbReference type="SUPFAM" id="SSF53720">
    <property type="entry name" value="ALDH-like"/>
    <property type="match status" value="1"/>
</dbReference>
<dbReference type="InterPro" id="IPR016162">
    <property type="entry name" value="Ald_DH_N"/>
</dbReference>